<feature type="transmembrane region" description="Helical" evidence="1">
    <location>
        <begin position="80"/>
        <end position="100"/>
    </location>
</feature>
<evidence type="ECO:0000313" key="3">
    <source>
        <dbReference type="Proteomes" id="UP000199183"/>
    </source>
</evidence>
<accession>A0A1H4MT51</accession>
<keyword evidence="1" id="KW-0812">Transmembrane</keyword>
<protein>
    <submittedName>
        <fullName evidence="2">Uncharacterized protein</fullName>
    </submittedName>
</protein>
<feature type="transmembrane region" description="Helical" evidence="1">
    <location>
        <begin position="106"/>
        <end position="125"/>
    </location>
</feature>
<feature type="transmembrane region" description="Helical" evidence="1">
    <location>
        <begin position="48"/>
        <end position="68"/>
    </location>
</feature>
<dbReference type="OrthoDB" id="4870475at2"/>
<gene>
    <name evidence="2" type="ORF">SAMN04489806_1974</name>
</gene>
<sequence length="162" mass="16719">MSDRLTNRGTPLIVGRSTLPFLWTGGAAIILGGVVAAVTAPLRLEHGSWASAYLVLVVGVALIALGAVQSRLAQRLSGRAIGVELGGWLVGSAGVIGGTLLEAPPIVDVGGILLLVSLITFMLAVRRPAPAPPVMLWTFRLVVAIIIVSIPIGLVLSQLRHG</sequence>
<feature type="transmembrane region" description="Helical" evidence="1">
    <location>
        <begin position="21"/>
        <end position="42"/>
    </location>
</feature>
<keyword evidence="1" id="KW-1133">Transmembrane helix</keyword>
<dbReference type="STRING" id="640635.SAMN04489806_1974"/>
<dbReference type="RefSeq" id="WP_091183316.1">
    <property type="nucleotide sequence ID" value="NZ_FNRY01000001.1"/>
</dbReference>
<dbReference type="Proteomes" id="UP000199183">
    <property type="component" value="Unassembled WGS sequence"/>
</dbReference>
<reference evidence="2 3" key="1">
    <citation type="submission" date="2016-10" db="EMBL/GenBank/DDBJ databases">
        <authorList>
            <person name="de Groot N.N."/>
        </authorList>
    </citation>
    <scope>NUCLEOTIDE SEQUENCE [LARGE SCALE GENOMIC DNA]</scope>
    <source>
        <strain evidence="2 3">DSM 21799</strain>
    </source>
</reference>
<proteinExistence type="predicted"/>
<dbReference type="AlphaFoldDB" id="A0A1H4MT51"/>
<evidence type="ECO:0000313" key="2">
    <source>
        <dbReference type="EMBL" id="SEB86206.1"/>
    </source>
</evidence>
<evidence type="ECO:0000256" key="1">
    <source>
        <dbReference type="SAM" id="Phobius"/>
    </source>
</evidence>
<feature type="transmembrane region" description="Helical" evidence="1">
    <location>
        <begin position="137"/>
        <end position="156"/>
    </location>
</feature>
<keyword evidence="3" id="KW-1185">Reference proteome</keyword>
<dbReference type="EMBL" id="FNRY01000001">
    <property type="protein sequence ID" value="SEB86206.1"/>
    <property type="molecule type" value="Genomic_DNA"/>
</dbReference>
<organism evidence="2 3">
    <name type="scientific">Paramicrobacterium humi</name>
    <dbReference type="NCBI Taxonomy" id="640635"/>
    <lineage>
        <taxon>Bacteria</taxon>
        <taxon>Bacillati</taxon>
        <taxon>Actinomycetota</taxon>
        <taxon>Actinomycetes</taxon>
        <taxon>Micrococcales</taxon>
        <taxon>Microbacteriaceae</taxon>
        <taxon>Paramicrobacterium</taxon>
    </lineage>
</organism>
<keyword evidence="1" id="KW-0472">Membrane</keyword>
<name>A0A1H4MT51_9MICO</name>